<proteinExistence type="predicted"/>
<evidence type="ECO:0000313" key="1">
    <source>
        <dbReference type="EMBL" id="CAD8664263.1"/>
    </source>
</evidence>
<dbReference type="EMBL" id="HBFA01015008">
    <property type="protein sequence ID" value="CAD8664263.1"/>
    <property type="molecule type" value="Transcribed_RNA"/>
</dbReference>
<sequence>MVAVLEARITAVSSLLLCDAEAAAQLLLGHAGLAAATDAHLMERLLTLQQLLPGADIARLVRGNVELLLREDAMERARQAVEVLTANGLDPSVMVTNPLNSVETLMKPK</sequence>
<organism evidence="1">
    <name type="scientific">Pyramimonas obovata</name>
    <dbReference type="NCBI Taxonomy" id="1411642"/>
    <lineage>
        <taxon>Eukaryota</taxon>
        <taxon>Viridiplantae</taxon>
        <taxon>Chlorophyta</taxon>
        <taxon>Pyramimonadophyceae</taxon>
        <taxon>Pyramimonadales</taxon>
        <taxon>Pyramimonadaceae</taxon>
        <taxon>Pyramimonas</taxon>
        <taxon>Pyramimonas incertae sedis</taxon>
    </lineage>
</organism>
<accession>A0A7S0N9T1</accession>
<dbReference type="AlphaFoldDB" id="A0A7S0N9T1"/>
<gene>
    <name evidence="1" type="ORF">POBO1169_LOCUS7748</name>
</gene>
<protein>
    <submittedName>
        <fullName evidence="1">Uncharacterized protein</fullName>
    </submittedName>
</protein>
<reference evidence="1" key="1">
    <citation type="submission" date="2021-01" db="EMBL/GenBank/DDBJ databases">
        <authorList>
            <person name="Corre E."/>
            <person name="Pelletier E."/>
            <person name="Niang G."/>
            <person name="Scheremetjew M."/>
            <person name="Finn R."/>
            <person name="Kale V."/>
            <person name="Holt S."/>
            <person name="Cochrane G."/>
            <person name="Meng A."/>
            <person name="Brown T."/>
            <person name="Cohen L."/>
        </authorList>
    </citation>
    <scope>NUCLEOTIDE SEQUENCE</scope>
    <source>
        <strain evidence="1">CCMP722</strain>
    </source>
</reference>
<name>A0A7S0N9T1_9CHLO</name>